<dbReference type="PRINTS" id="PR00111">
    <property type="entry name" value="ABHYDROLASE"/>
</dbReference>
<evidence type="ECO:0000259" key="1">
    <source>
        <dbReference type="Pfam" id="PF12697"/>
    </source>
</evidence>
<sequence length="246" mass="25988">MVALHTGWTGHSPDTLMLHCSLARHEALLPLAQAAGLRAVLPDLLGHGQSPAWDGKGDYQTANLNAILPLVTRPMHVIGHSFGGTIALRLAVERPDLVTRLTLIEPVFFALATGTDAMQAHRATFRAIRSALSSGDPDAAARKFHAAYGIGGWGALKPQVKQAMAAGMPLVLAAAPAIEDDIHDVAARLPQVRVPVTLIRGEICQPIMAEIHETIARVIPQTQSHIIAGAGHMAPLTHPKAVAALL</sequence>
<proteinExistence type="predicted"/>
<keyword evidence="2" id="KW-0378">Hydrolase</keyword>
<name>A0ABS8BXB1_9RHOB</name>
<dbReference type="EMBL" id="JAJATZ010000007">
    <property type="protein sequence ID" value="MCB5200355.1"/>
    <property type="molecule type" value="Genomic_DNA"/>
</dbReference>
<gene>
    <name evidence="2" type="ORF">LGQ03_13990</name>
</gene>
<keyword evidence="3" id="KW-1185">Reference proteome</keyword>
<dbReference type="RefSeq" id="WP_226748895.1">
    <property type="nucleotide sequence ID" value="NZ_JAJATZ010000007.1"/>
</dbReference>
<dbReference type="Pfam" id="PF12697">
    <property type="entry name" value="Abhydrolase_6"/>
    <property type="match status" value="1"/>
</dbReference>
<dbReference type="Gene3D" id="3.40.50.1820">
    <property type="entry name" value="alpha/beta hydrolase"/>
    <property type="match status" value="1"/>
</dbReference>
<evidence type="ECO:0000313" key="2">
    <source>
        <dbReference type="EMBL" id="MCB5200355.1"/>
    </source>
</evidence>
<reference evidence="2" key="1">
    <citation type="submission" date="2021-10" db="EMBL/GenBank/DDBJ databases">
        <title>Loktanella gaetbuli sp. nov., isolated from a tidal flat.</title>
        <authorList>
            <person name="Park S."/>
            <person name="Yoon J.-H."/>
        </authorList>
    </citation>
    <scope>NUCLEOTIDE SEQUENCE</scope>
    <source>
        <strain evidence="2">TSTF-M6</strain>
    </source>
</reference>
<dbReference type="Proteomes" id="UP001138961">
    <property type="component" value="Unassembled WGS sequence"/>
</dbReference>
<comment type="caution">
    <text evidence="2">The sequence shown here is derived from an EMBL/GenBank/DDBJ whole genome shotgun (WGS) entry which is preliminary data.</text>
</comment>
<feature type="domain" description="AB hydrolase-1" evidence="1">
    <location>
        <begin position="17"/>
        <end position="244"/>
    </location>
</feature>
<dbReference type="InterPro" id="IPR029058">
    <property type="entry name" value="AB_hydrolase_fold"/>
</dbReference>
<organism evidence="2 3">
    <name type="scientific">Loktanella gaetbuli</name>
    <dbReference type="NCBI Taxonomy" id="2881335"/>
    <lineage>
        <taxon>Bacteria</taxon>
        <taxon>Pseudomonadati</taxon>
        <taxon>Pseudomonadota</taxon>
        <taxon>Alphaproteobacteria</taxon>
        <taxon>Rhodobacterales</taxon>
        <taxon>Roseobacteraceae</taxon>
        <taxon>Loktanella</taxon>
    </lineage>
</organism>
<dbReference type="PANTHER" id="PTHR43689">
    <property type="entry name" value="HYDROLASE"/>
    <property type="match status" value="1"/>
</dbReference>
<dbReference type="GO" id="GO:0016787">
    <property type="term" value="F:hydrolase activity"/>
    <property type="evidence" value="ECO:0007669"/>
    <property type="project" value="UniProtKB-KW"/>
</dbReference>
<accession>A0ABS8BXB1</accession>
<dbReference type="PANTHER" id="PTHR43689:SF8">
    <property type="entry name" value="ALPHA_BETA-HYDROLASES SUPERFAMILY PROTEIN"/>
    <property type="match status" value="1"/>
</dbReference>
<dbReference type="InterPro" id="IPR000073">
    <property type="entry name" value="AB_hydrolase_1"/>
</dbReference>
<evidence type="ECO:0000313" key="3">
    <source>
        <dbReference type="Proteomes" id="UP001138961"/>
    </source>
</evidence>
<dbReference type="SUPFAM" id="SSF53474">
    <property type="entry name" value="alpha/beta-Hydrolases"/>
    <property type="match status" value="1"/>
</dbReference>
<protein>
    <submittedName>
        <fullName evidence="2">Alpha/beta hydrolase</fullName>
    </submittedName>
</protein>